<keyword evidence="3" id="KW-1185">Reference proteome</keyword>
<proteinExistence type="predicted"/>
<reference evidence="2 3" key="1">
    <citation type="submission" date="2024-09" db="EMBL/GenBank/DDBJ databases">
        <authorList>
            <person name="Sun Q."/>
            <person name="Mori K."/>
        </authorList>
    </citation>
    <scope>NUCLEOTIDE SEQUENCE [LARGE SCALE GENOMIC DNA]</scope>
    <source>
        <strain evidence="2 3">JCM 15389</strain>
    </source>
</reference>
<protein>
    <recommendedName>
        <fullName evidence="4">Leucine rich repeat (LRR) protein</fullName>
    </recommendedName>
</protein>
<feature type="region of interest" description="Disordered" evidence="1">
    <location>
        <begin position="295"/>
        <end position="330"/>
    </location>
</feature>
<dbReference type="RefSeq" id="WP_377787049.1">
    <property type="nucleotide sequence ID" value="NZ_JBHLYQ010000002.1"/>
</dbReference>
<dbReference type="InterPro" id="IPR004830">
    <property type="entry name" value="LRR_variant"/>
</dbReference>
<dbReference type="Proteomes" id="UP001589788">
    <property type="component" value="Unassembled WGS sequence"/>
</dbReference>
<dbReference type="SUPFAM" id="SSF48371">
    <property type="entry name" value="ARM repeat"/>
    <property type="match status" value="1"/>
</dbReference>
<evidence type="ECO:0000313" key="2">
    <source>
        <dbReference type="EMBL" id="MFC0080636.1"/>
    </source>
</evidence>
<dbReference type="Pfam" id="PF01816">
    <property type="entry name" value="LRV"/>
    <property type="match status" value="1"/>
</dbReference>
<comment type="caution">
    <text evidence="2">The sequence shown here is derived from an EMBL/GenBank/DDBJ whole genome shotgun (WGS) entry which is preliminary data.</text>
</comment>
<dbReference type="Gene3D" id="1.25.10.10">
    <property type="entry name" value="Leucine-rich Repeat Variant"/>
    <property type="match status" value="1"/>
</dbReference>
<sequence length="330" mass="35800">MLPARRSTGAPGLRRGGRRGPLALLAAGETLTWRGCRLRARRCFDGVPLIVEAEQCPRPSASCPGTSEPAEAGCAVVPCRRGRLARQLALGLQQLLLDPALPTDVAASALTQLARSPEPWARVDAARDPRCPPPVVAGLARDWWWEVRAAVASRPGLPSPLAFALARDRSEWVRRALAENADADPEALDLLRDDPSFGVRDAVAEHPRALARTLRAMVHDPAWEVRRSLAKRREVPTEVLEELRLDPEHWVRFFVACHPATPAWVRAELARDPRPSVRMVAERAGERARRMALTLGRGLEGPGAALPEGPASGPGPCGGDPPGGRRTRRP</sequence>
<evidence type="ECO:0000256" key="1">
    <source>
        <dbReference type="SAM" id="MobiDB-lite"/>
    </source>
</evidence>
<evidence type="ECO:0000313" key="3">
    <source>
        <dbReference type="Proteomes" id="UP001589788"/>
    </source>
</evidence>
<evidence type="ECO:0008006" key="4">
    <source>
        <dbReference type="Google" id="ProtNLM"/>
    </source>
</evidence>
<gene>
    <name evidence="2" type="ORF">ACFFRE_00500</name>
</gene>
<organism evidence="2 3">
    <name type="scientific">Aciditerrimonas ferrireducens</name>
    <dbReference type="NCBI Taxonomy" id="667306"/>
    <lineage>
        <taxon>Bacteria</taxon>
        <taxon>Bacillati</taxon>
        <taxon>Actinomycetota</taxon>
        <taxon>Acidimicrobiia</taxon>
        <taxon>Acidimicrobiales</taxon>
        <taxon>Acidimicrobiaceae</taxon>
        <taxon>Aciditerrimonas</taxon>
    </lineage>
</organism>
<name>A0ABV6C1C3_9ACTN</name>
<dbReference type="InterPro" id="IPR016024">
    <property type="entry name" value="ARM-type_fold"/>
</dbReference>
<dbReference type="InterPro" id="IPR011989">
    <property type="entry name" value="ARM-like"/>
</dbReference>
<accession>A0ABV6C1C3</accession>
<dbReference type="EMBL" id="JBHLYQ010000002">
    <property type="protein sequence ID" value="MFC0080636.1"/>
    <property type="molecule type" value="Genomic_DNA"/>
</dbReference>